<keyword evidence="2" id="KW-0645">Protease</keyword>
<dbReference type="SUPFAM" id="SSF49464">
    <property type="entry name" value="Carboxypeptidase regulatory domain-like"/>
    <property type="match status" value="1"/>
</dbReference>
<reference evidence="2" key="1">
    <citation type="submission" date="2023-03" db="EMBL/GenBank/DDBJ databases">
        <title>Edaphobacter sp.</title>
        <authorList>
            <person name="Huber K.J."/>
            <person name="Papendorf J."/>
            <person name="Pilke C."/>
            <person name="Bunk B."/>
            <person name="Sproeer C."/>
            <person name="Pester M."/>
        </authorList>
    </citation>
    <scope>NUCLEOTIDE SEQUENCE</scope>
    <source>
        <strain evidence="2">DSM 109919</strain>
        <strain evidence="3">DSM 109920</strain>
    </source>
</reference>
<dbReference type="InterPro" id="IPR008969">
    <property type="entry name" value="CarboxyPept-like_regulatory"/>
</dbReference>
<accession>A0AAU7DA87</accession>
<dbReference type="GO" id="GO:0004180">
    <property type="term" value="F:carboxypeptidase activity"/>
    <property type="evidence" value="ECO:0007669"/>
    <property type="project" value="UniProtKB-KW"/>
</dbReference>
<sequence>MKQVFGWLMTGVVASGLVAGLAGCKPHTPAQKSQTTASTNAAPAPVQSAVPLDPATLGDVSGTVHFSGKAPERIRIDMSQDPVCSMMGGDNFAEQYVVHDGKLANVYVYVKSGPPAAMSAPATTTAPVVLDQIGCKYVPHVIALMQGGSVEFRNSDGTMHNIHTIPTVAANKEIDVSQGPKGAPEVRSFPDPEVMMPVRCNNHPWMNAFINVSATPFFAVTDANGRFEIKGLPAGTYTLAVVHEKMGEQTMTVTVKPHATETANFTYSIKK</sequence>
<dbReference type="AlphaFoldDB" id="A0AAU7D1K0"/>
<dbReference type="PROSITE" id="PS51257">
    <property type="entry name" value="PROKAR_LIPOPROTEIN"/>
    <property type="match status" value="1"/>
</dbReference>
<dbReference type="KEGG" id="epl:P4G45_03320"/>
<dbReference type="Pfam" id="PF13620">
    <property type="entry name" value="CarboxypepD_reg"/>
    <property type="match status" value="1"/>
</dbReference>
<feature type="region of interest" description="Disordered" evidence="1">
    <location>
        <begin position="26"/>
        <end position="45"/>
    </location>
</feature>
<name>A0AAU7D1K0_9BACT</name>
<dbReference type="RefSeq" id="WP_348268262.1">
    <property type="nucleotide sequence ID" value="NZ_CP121194.1"/>
</dbReference>
<feature type="compositionally biased region" description="Polar residues" evidence="1">
    <location>
        <begin position="30"/>
        <end position="41"/>
    </location>
</feature>
<evidence type="ECO:0000256" key="1">
    <source>
        <dbReference type="SAM" id="MobiDB-lite"/>
    </source>
</evidence>
<dbReference type="InterPro" id="IPR008972">
    <property type="entry name" value="Cupredoxin"/>
</dbReference>
<dbReference type="EMBL" id="CP121195">
    <property type="protein sequence ID" value="XBH14199.1"/>
    <property type="molecule type" value="Genomic_DNA"/>
</dbReference>
<dbReference type="Gene3D" id="2.60.40.1120">
    <property type="entry name" value="Carboxypeptidase-like, regulatory domain"/>
    <property type="match status" value="1"/>
</dbReference>
<keyword evidence="2" id="KW-0121">Carboxypeptidase</keyword>
<proteinExistence type="predicted"/>
<dbReference type="SUPFAM" id="SSF49503">
    <property type="entry name" value="Cupredoxins"/>
    <property type="match status" value="1"/>
</dbReference>
<keyword evidence="2" id="KW-0378">Hydrolase</keyword>
<gene>
    <name evidence="2" type="ORF">P4G45_03320</name>
    <name evidence="3" type="ORF">P8936_03285</name>
</gene>
<accession>A0AAU7D1K0</accession>
<dbReference type="EMBL" id="CP121194">
    <property type="protein sequence ID" value="XBH10771.1"/>
    <property type="molecule type" value="Genomic_DNA"/>
</dbReference>
<evidence type="ECO:0000313" key="3">
    <source>
        <dbReference type="EMBL" id="XBH14199.1"/>
    </source>
</evidence>
<evidence type="ECO:0000313" key="2">
    <source>
        <dbReference type="EMBL" id="XBH10771.1"/>
    </source>
</evidence>
<protein>
    <submittedName>
        <fullName evidence="2">Carboxypeptidase regulatory-like domain-containing protein</fullName>
    </submittedName>
</protein>
<organism evidence="2">
    <name type="scientific">Edaphobacter paludis</name>
    <dbReference type="NCBI Taxonomy" id="3035702"/>
    <lineage>
        <taxon>Bacteria</taxon>
        <taxon>Pseudomonadati</taxon>
        <taxon>Acidobacteriota</taxon>
        <taxon>Terriglobia</taxon>
        <taxon>Terriglobales</taxon>
        <taxon>Acidobacteriaceae</taxon>
        <taxon>Edaphobacter</taxon>
    </lineage>
</organism>